<organism evidence="2 3">
    <name type="scientific">Ajellomyces capsulatus</name>
    <name type="common">Darling's disease fungus</name>
    <name type="synonym">Histoplasma capsulatum</name>
    <dbReference type="NCBI Taxonomy" id="5037"/>
    <lineage>
        <taxon>Eukaryota</taxon>
        <taxon>Fungi</taxon>
        <taxon>Dikarya</taxon>
        <taxon>Ascomycota</taxon>
        <taxon>Pezizomycotina</taxon>
        <taxon>Eurotiomycetes</taxon>
        <taxon>Eurotiomycetidae</taxon>
        <taxon>Onygenales</taxon>
        <taxon>Ajellomycetaceae</taxon>
        <taxon>Histoplasma</taxon>
    </lineage>
</organism>
<sequence>MGGPPAERYIVVLKKRKEKKRKEKKKSKRKKGSDERNLVYFASFWTLSTFSSTREYRGCSFSSPVSFVVASAAEFSFKILKSSKLSSSSGTFWNFSACSTASISAVTVWPRSASCEAGPMKRSLRDSLRSGARPTRCTTSSR</sequence>
<name>A0A8H7YTZ2_AJECA</name>
<proteinExistence type="predicted"/>
<dbReference type="EMBL" id="JAEVHI010000003">
    <property type="protein sequence ID" value="KAG5295589.1"/>
    <property type="molecule type" value="Genomic_DNA"/>
</dbReference>
<protein>
    <submittedName>
        <fullName evidence="2">Lysis DeFective 2</fullName>
    </submittedName>
</protein>
<feature type="region of interest" description="Disordered" evidence="1">
    <location>
        <begin position="120"/>
        <end position="142"/>
    </location>
</feature>
<comment type="caution">
    <text evidence="2">The sequence shown here is derived from an EMBL/GenBank/DDBJ whole genome shotgun (WGS) entry which is preliminary data.</text>
</comment>
<dbReference type="AlphaFoldDB" id="A0A8H7YTZ2"/>
<dbReference type="Proteomes" id="UP000670092">
    <property type="component" value="Unassembled WGS sequence"/>
</dbReference>
<gene>
    <name evidence="2" type="primary">LDF2</name>
    <name evidence="2" type="ORF">I7I52_05899</name>
</gene>
<evidence type="ECO:0000256" key="1">
    <source>
        <dbReference type="SAM" id="MobiDB-lite"/>
    </source>
</evidence>
<dbReference type="VEuPathDB" id="FungiDB:I7I52_05899"/>
<evidence type="ECO:0000313" key="3">
    <source>
        <dbReference type="Proteomes" id="UP000670092"/>
    </source>
</evidence>
<feature type="compositionally biased region" description="Basic residues" evidence="1">
    <location>
        <begin position="15"/>
        <end position="31"/>
    </location>
</feature>
<accession>A0A8H7YTZ2</accession>
<evidence type="ECO:0000313" key="2">
    <source>
        <dbReference type="EMBL" id="KAG5295589.1"/>
    </source>
</evidence>
<reference evidence="2 3" key="1">
    <citation type="submission" date="2021-01" db="EMBL/GenBank/DDBJ databases">
        <title>Chromosome-level genome assembly of a human fungal pathogen reveals clustering of transcriptionally co-regulated genes.</title>
        <authorList>
            <person name="Voorhies M."/>
            <person name="Cohen S."/>
            <person name="Shea T.P."/>
            <person name="Petrus S."/>
            <person name="Munoz J.F."/>
            <person name="Poplawski S."/>
            <person name="Goldman W.E."/>
            <person name="Michael T."/>
            <person name="Cuomo C.A."/>
            <person name="Sil A."/>
            <person name="Beyhan S."/>
        </authorList>
    </citation>
    <scope>NUCLEOTIDE SEQUENCE [LARGE SCALE GENOMIC DNA]</scope>
    <source>
        <strain evidence="2 3">G184AR</strain>
    </source>
</reference>
<feature type="region of interest" description="Disordered" evidence="1">
    <location>
        <begin position="15"/>
        <end position="34"/>
    </location>
</feature>